<organism evidence="1 2">
    <name type="scientific">Scutellospora calospora</name>
    <dbReference type="NCBI Taxonomy" id="85575"/>
    <lineage>
        <taxon>Eukaryota</taxon>
        <taxon>Fungi</taxon>
        <taxon>Fungi incertae sedis</taxon>
        <taxon>Mucoromycota</taxon>
        <taxon>Glomeromycotina</taxon>
        <taxon>Glomeromycetes</taxon>
        <taxon>Diversisporales</taxon>
        <taxon>Gigasporaceae</taxon>
        <taxon>Scutellospora</taxon>
    </lineage>
</organism>
<comment type="caution">
    <text evidence="1">The sequence shown here is derived from an EMBL/GenBank/DDBJ whole genome shotgun (WGS) entry which is preliminary data.</text>
</comment>
<keyword evidence="2" id="KW-1185">Reference proteome</keyword>
<proteinExistence type="predicted"/>
<accession>A0ACA9KII1</accession>
<evidence type="ECO:0000313" key="1">
    <source>
        <dbReference type="EMBL" id="CAG8475378.1"/>
    </source>
</evidence>
<dbReference type="EMBL" id="CAJVPM010001864">
    <property type="protein sequence ID" value="CAG8475378.1"/>
    <property type="molecule type" value="Genomic_DNA"/>
</dbReference>
<gene>
    <name evidence="1" type="ORF">SCALOS_LOCUS2200</name>
</gene>
<dbReference type="Proteomes" id="UP000789860">
    <property type="component" value="Unassembled WGS sequence"/>
</dbReference>
<feature type="non-terminal residue" evidence="1">
    <location>
        <position position="95"/>
    </location>
</feature>
<evidence type="ECO:0000313" key="2">
    <source>
        <dbReference type="Proteomes" id="UP000789860"/>
    </source>
</evidence>
<sequence length="95" mass="11001">MKDEVVIIYSDETKRSFNFQIVESSKDMIDLKSEIANKLDIVLEVSEVSSQGNNKYKIKFDELKVLLNEENINVNLEVQELQEPLQNNNINLEAQ</sequence>
<protein>
    <submittedName>
        <fullName evidence="1">10609_t:CDS:1</fullName>
    </submittedName>
</protein>
<reference evidence="1" key="1">
    <citation type="submission" date="2021-06" db="EMBL/GenBank/DDBJ databases">
        <authorList>
            <person name="Kallberg Y."/>
            <person name="Tangrot J."/>
            <person name="Rosling A."/>
        </authorList>
    </citation>
    <scope>NUCLEOTIDE SEQUENCE</scope>
    <source>
        <strain evidence="1">AU212A</strain>
    </source>
</reference>
<name>A0ACA9KII1_9GLOM</name>